<dbReference type="RefSeq" id="YP_010781704.1">
    <property type="nucleotide sequence ID" value="NC_075039.1"/>
</dbReference>
<dbReference type="GeneID" id="80518468"/>
<dbReference type="KEGG" id="vg:80518468"/>
<organism evidence="2">
    <name type="scientific">Tupanvirus soda lake</name>
    <dbReference type="NCBI Taxonomy" id="2126985"/>
    <lineage>
        <taxon>Viruses</taxon>
        <taxon>Varidnaviria</taxon>
        <taxon>Bamfordvirae</taxon>
        <taxon>Nucleocytoviricota</taxon>
        <taxon>Megaviricetes</taxon>
        <taxon>Imitervirales</taxon>
        <taxon>Mimiviridae</taxon>
        <taxon>Megamimivirinae</taxon>
        <taxon>Tupanvirus</taxon>
        <taxon>Tupanvirus salinum</taxon>
    </lineage>
</organism>
<proteinExistence type="predicted"/>
<evidence type="ECO:0000313" key="2">
    <source>
        <dbReference type="EMBL" id="QKU35051.1"/>
    </source>
</evidence>
<dbReference type="EMBL" id="KY523104">
    <property type="protein sequence ID" value="QKU35051.1"/>
    <property type="molecule type" value="Genomic_DNA"/>
</dbReference>
<evidence type="ECO:0000256" key="1">
    <source>
        <dbReference type="SAM" id="Phobius"/>
    </source>
</evidence>
<reference evidence="2" key="1">
    <citation type="submission" date="2017-01" db="EMBL/GenBank/DDBJ databases">
        <authorList>
            <person name="Assis F.L."/>
            <person name="Abrahao J.S."/>
            <person name="Silva L."/>
            <person name="Khalil J.B."/>
            <person name="Rodrigues R."/>
            <person name="Silva L.S."/>
            <person name="Arantes T."/>
            <person name="Boratto P."/>
            <person name="Andrade M."/>
            <person name="Kroon E.G."/>
            <person name="Ribeiro B."/>
            <person name="Bergier I."/>
            <person name="Seligmann H."/>
            <person name="Ghigo E."/>
            <person name="Colson P."/>
            <person name="Levasseur A."/>
            <person name="Raoult D."/>
            <person name="Scola B.L."/>
        </authorList>
    </citation>
    <scope>NUCLEOTIDE SEQUENCE</scope>
    <source>
        <strain evidence="2">Soda lake</strain>
    </source>
</reference>
<feature type="transmembrane region" description="Helical" evidence="1">
    <location>
        <begin position="9"/>
        <end position="26"/>
    </location>
</feature>
<reference evidence="2" key="2">
    <citation type="journal article" date="2018" name="Nat. Commun.">
        <title>Tailed giant Tupanvirus possesses the most complete translational apparatus of the known virosphere.</title>
        <authorList>
            <person name="Abrahao J."/>
            <person name="Silva L."/>
            <person name="Silva L.S."/>
            <person name="Khalil J.Y.B."/>
            <person name="Rodrigues R."/>
            <person name="Arantes T."/>
            <person name="Assis F."/>
            <person name="Boratto P."/>
            <person name="Andrade M."/>
            <person name="Kroon E.G."/>
            <person name="Ribeiro B."/>
            <person name="Bergier I."/>
            <person name="Seligmann H."/>
            <person name="Ghigo E."/>
            <person name="Colson P."/>
            <person name="Levasseur A."/>
            <person name="Kroemer G."/>
            <person name="Raoult D."/>
            <person name="La Scola B."/>
        </authorList>
    </citation>
    <scope>NUCLEOTIDE SEQUENCE [LARGE SCALE GENOMIC DNA]</scope>
    <source>
        <strain evidence="2">Soda lake</strain>
    </source>
</reference>
<keyword evidence="1" id="KW-0812">Transmembrane</keyword>
<keyword evidence="1" id="KW-1133">Transmembrane helix</keyword>
<keyword evidence="1" id="KW-0472">Membrane</keyword>
<protein>
    <submittedName>
        <fullName evidence="2">Uncharacterized protein</fullName>
    </submittedName>
</protein>
<sequence length="71" mass="8332">MTSILQNRIVIILISMIWGFGLALLFRRVCQNDQCVVVKVPPLFDENSNIIYDNKSQKCYKLEKYLSQCIY</sequence>
<accession>A0A6N1P1Z2</accession>
<name>A0A6N1P1Z2_9VIRU</name>